<evidence type="ECO:0000256" key="4">
    <source>
        <dbReference type="ARBA" id="ARBA00022605"/>
    </source>
</evidence>
<dbReference type="PANTHER" id="PTHR45754:SF3">
    <property type="entry name" value="METHYLENETETRAHYDROFOLATE REDUCTASE (NADPH)"/>
    <property type="match status" value="1"/>
</dbReference>
<dbReference type="GO" id="GO:0009086">
    <property type="term" value="P:methionine biosynthetic process"/>
    <property type="evidence" value="ECO:0007669"/>
    <property type="project" value="UniProtKB-KW"/>
</dbReference>
<comment type="similarity">
    <text evidence="3 12">Belongs to the methylenetetrahydrofolate reductase family.</text>
</comment>
<sequence length="290" mass="32404">MSSFEETSGLSFEVFPPKTAVSNQKIYQTLHDLQDLRPNFISVTSSNRTLNFENSTLKLADYVQNTLGIPGVVHLTARYFDKSQIDQVLIELKKLGIKNILVLRGDLAPGCPPKKDFNHASDLMTYIKSQDSSFRLFGACYPESHPESPDKVSDIHHLKAKVAAGCDCLITQMFFSNDTFYQFQENCALADIDVPLLAGIMPIVNRAQALHVLKQSECHLPAKFTLMLDRYQNDPEALRATGLAYAINQITDLVTNQIAGVHLYTMNQPAVARYIYQATKSLFTATCSPY</sequence>
<evidence type="ECO:0000256" key="11">
    <source>
        <dbReference type="ARBA" id="ARBA00048628"/>
    </source>
</evidence>
<evidence type="ECO:0000313" key="14">
    <source>
        <dbReference type="Proteomes" id="UP000051451"/>
    </source>
</evidence>
<proteinExistence type="inferred from homology"/>
<dbReference type="PANTHER" id="PTHR45754">
    <property type="entry name" value="METHYLENETETRAHYDROFOLATE REDUCTASE"/>
    <property type="match status" value="1"/>
</dbReference>
<evidence type="ECO:0000313" key="13">
    <source>
        <dbReference type="EMBL" id="KRM07887.1"/>
    </source>
</evidence>
<dbReference type="Gene3D" id="3.20.20.220">
    <property type="match status" value="1"/>
</dbReference>
<dbReference type="GO" id="GO:0035999">
    <property type="term" value="P:tetrahydrofolate interconversion"/>
    <property type="evidence" value="ECO:0007669"/>
    <property type="project" value="UniProtKB-UniPathway"/>
</dbReference>
<dbReference type="EC" id="1.5.1.54" evidence="12"/>
<evidence type="ECO:0000256" key="5">
    <source>
        <dbReference type="ARBA" id="ARBA00022630"/>
    </source>
</evidence>
<organism evidence="13 14">
    <name type="scientific">Liquorilactobacillus ghanensis DSM 18630</name>
    <dbReference type="NCBI Taxonomy" id="1423750"/>
    <lineage>
        <taxon>Bacteria</taxon>
        <taxon>Bacillati</taxon>
        <taxon>Bacillota</taxon>
        <taxon>Bacilli</taxon>
        <taxon>Lactobacillales</taxon>
        <taxon>Lactobacillaceae</taxon>
        <taxon>Liquorilactobacillus</taxon>
    </lineage>
</organism>
<dbReference type="GO" id="GO:0005829">
    <property type="term" value="C:cytosol"/>
    <property type="evidence" value="ECO:0007669"/>
    <property type="project" value="InterPro"/>
</dbReference>
<keyword evidence="6 12" id="KW-0274">FAD</keyword>
<dbReference type="STRING" id="1423750.FC89_GL001994"/>
<comment type="cofactor">
    <cofactor evidence="1 12">
        <name>FAD</name>
        <dbReference type="ChEBI" id="CHEBI:57692"/>
    </cofactor>
</comment>
<name>A0A0R1VQZ9_9LACO</name>
<evidence type="ECO:0000256" key="9">
    <source>
        <dbReference type="ARBA" id="ARBA00023167"/>
    </source>
</evidence>
<evidence type="ECO:0000256" key="8">
    <source>
        <dbReference type="ARBA" id="ARBA00023027"/>
    </source>
</evidence>
<evidence type="ECO:0000256" key="3">
    <source>
        <dbReference type="ARBA" id="ARBA00006743"/>
    </source>
</evidence>
<dbReference type="EMBL" id="AZGB01000003">
    <property type="protein sequence ID" value="KRM07887.1"/>
    <property type="molecule type" value="Genomic_DNA"/>
</dbReference>
<evidence type="ECO:0000256" key="7">
    <source>
        <dbReference type="ARBA" id="ARBA00023002"/>
    </source>
</evidence>
<keyword evidence="8" id="KW-0520">NAD</keyword>
<protein>
    <recommendedName>
        <fullName evidence="12">Methylenetetrahydrofolate reductase</fullName>
        <ecNumber evidence="12">1.5.1.54</ecNumber>
    </recommendedName>
</protein>
<dbReference type="GeneID" id="98317940"/>
<evidence type="ECO:0000256" key="1">
    <source>
        <dbReference type="ARBA" id="ARBA00001974"/>
    </source>
</evidence>
<keyword evidence="9" id="KW-0486">Methionine biosynthesis</keyword>
<dbReference type="OrthoDB" id="9812555at2"/>
<dbReference type="InterPro" id="IPR029041">
    <property type="entry name" value="FAD-linked_oxidoreductase-like"/>
</dbReference>
<accession>A0A0R1VQZ9</accession>
<dbReference type="GO" id="GO:0071949">
    <property type="term" value="F:FAD binding"/>
    <property type="evidence" value="ECO:0007669"/>
    <property type="project" value="TreeGrafter"/>
</dbReference>
<evidence type="ECO:0000256" key="12">
    <source>
        <dbReference type="RuleBase" id="RU003862"/>
    </source>
</evidence>
<comment type="caution">
    <text evidence="13">The sequence shown here is derived from an EMBL/GenBank/DDBJ whole genome shotgun (WGS) entry which is preliminary data.</text>
</comment>
<dbReference type="RefSeq" id="WP_057870687.1">
    <property type="nucleotide sequence ID" value="NZ_AZGB01000003.1"/>
</dbReference>
<dbReference type="UniPathway" id="UPA00193"/>
<dbReference type="AlphaFoldDB" id="A0A0R1VQZ9"/>
<keyword evidence="14" id="KW-1185">Reference proteome</keyword>
<dbReference type="PATRIC" id="fig|1423750.3.peg.2035"/>
<reference evidence="13 14" key="1">
    <citation type="journal article" date="2015" name="Genome Announc.">
        <title>Expanding the biotechnology potential of lactobacilli through comparative genomics of 213 strains and associated genera.</title>
        <authorList>
            <person name="Sun Z."/>
            <person name="Harris H.M."/>
            <person name="McCann A."/>
            <person name="Guo C."/>
            <person name="Argimon S."/>
            <person name="Zhang W."/>
            <person name="Yang X."/>
            <person name="Jeffery I.B."/>
            <person name="Cooney J.C."/>
            <person name="Kagawa T.F."/>
            <person name="Liu W."/>
            <person name="Song Y."/>
            <person name="Salvetti E."/>
            <person name="Wrobel A."/>
            <person name="Rasinkangas P."/>
            <person name="Parkhill J."/>
            <person name="Rea M.C."/>
            <person name="O'Sullivan O."/>
            <person name="Ritari J."/>
            <person name="Douillard F.P."/>
            <person name="Paul Ross R."/>
            <person name="Yang R."/>
            <person name="Briner A.E."/>
            <person name="Felis G.E."/>
            <person name="de Vos W.M."/>
            <person name="Barrangou R."/>
            <person name="Klaenhammer T.R."/>
            <person name="Caufield P.W."/>
            <person name="Cui Y."/>
            <person name="Zhang H."/>
            <person name="O'Toole P.W."/>
        </authorList>
    </citation>
    <scope>NUCLEOTIDE SEQUENCE [LARGE SCALE GENOMIC DNA]</scope>
    <source>
        <strain evidence="13 14">DSM 18630</strain>
    </source>
</reference>
<evidence type="ECO:0000256" key="6">
    <source>
        <dbReference type="ARBA" id="ARBA00022827"/>
    </source>
</evidence>
<dbReference type="Proteomes" id="UP000051451">
    <property type="component" value="Unassembled WGS sequence"/>
</dbReference>
<keyword evidence="5 12" id="KW-0285">Flavoprotein</keyword>
<dbReference type="CDD" id="cd00537">
    <property type="entry name" value="MTHFR"/>
    <property type="match status" value="1"/>
</dbReference>
<dbReference type="NCBIfam" id="TIGR00676">
    <property type="entry name" value="fadh2"/>
    <property type="match status" value="1"/>
</dbReference>
<evidence type="ECO:0000256" key="2">
    <source>
        <dbReference type="ARBA" id="ARBA00004777"/>
    </source>
</evidence>
<comment type="pathway">
    <text evidence="10">Amino-acid biosynthesis; L-methionine biosynthesis via de novo pathway.</text>
</comment>
<comment type="catalytic activity">
    <reaction evidence="11">
        <text>(6S)-5-methyl-5,6,7,8-tetrahydrofolate + NAD(+) = (6R)-5,10-methylene-5,6,7,8-tetrahydrofolate + NADH + H(+)</text>
        <dbReference type="Rhea" id="RHEA:19821"/>
        <dbReference type="ChEBI" id="CHEBI:15378"/>
        <dbReference type="ChEBI" id="CHEBI:15636"/>
        <dbReference type="ChEBI" id="CHEBI:18608"/>
        <dbReference type="ChEBI" id="CHEBI:57540"/>
        <dbReference type="ChEBI" id="CHEBI:57945"/>
        <dbReference type="EC" id="1.5.1.54"/>
    </reaction>
    <physiologicalReaction direction="right-to-left" evidence="11">
        <dbReference type="Rhea" id="RHEA:19823"/>
    </physiologicalReaction>
</comment>
<dbReference type="SUPFAM" id="SSF51730">
    <property type="entry name" value="FAD-linked oxidoreductase"/>
    <property type="match status" value="1"/>
</dbReference>
<dbReference type="InterPro" id="IPR004620">
    <property type="entry name" value="MTHF_reductase_bac"/>
</dbReference>
<dbReference type="GO" id="GO:0106312">
    <property type="term" value="F:methylenetetrahydrofolate reductase (NADH) activity"/>
    <property type="evidence" value="ECO:0007669"/>
    <property type="project" value="UniProtKB-EC"/>
</dbReference>
<dbReference type="InterPro" id="IPR003171">
    <property type="entry name" value="Mehydrof_redctse-like"/>
</dbReference>
<keyword evidence="4" id="KW-0028">Amino-acid biosynthesis</keyword>
<dbReference type="Pfam" id="PF02219">
    <property type="entry name" value="MTHFR"/>
    <property type="match status" value="1"/>
</dbReference>
<evidence type="ECO:0000256" key="10">
    <source>
        <dbReference type="ARBA" id="ARBA00034478"/>
    </source>
</evidence>
<keyword evidence="7 12" id="KW-0560">Oxidoreductase</keyword>
<comment type="pathway">
    <text evidence="2 12">One-carbon metabolism; tetrahydrofolate interconversion.</text>
</comment>
<gene>
    <name evidence="13" type="ORF">FC89_GL001994</name>
</gene>